<comment type="subcellular location">
    <subcellularLocation>
        <location evidence="1">Membrane</location>
        <topology evidence="1">Multi-pass membrane protein</topology>
    </subcellularLocation>
</comment>
<feature type="transmembrane region" description="Helical" evidence="6">
    <location>
        <begin position="347"/>
        <end position="370"/>
    </location>
</feature>
<dbReference type="PANTHER" id="PTHR42865">
    <property type="entry name" value="PROTON/GLUTAMATE-ASPARTATE SYMPORTER"/>
    <property type="match status" value="1"/>
</dbReference>
<evidence type="ECO:0000256" key="1">
    <source>
        <dbReference type="ARBA" id="ARBA00004141"/>
    </source>
</evidence>
<reference evidence="7" key="1">
    <citation type="submission" date="2020-10" db="EMBL/GenBank/DDBJ databases">
        <authorList>
            <person name="Gilroy R."/>
        </authorList>
    </citation>
    <scope>NUCLEOTIDE SEQUENCE</scope>
    <source>
        <strain evidence="7">ChiBcec15-4380</strain>
    </source>
</reference>
<dbReference type="Pfam" id="PF00375">
    <property type="entry name" value="SDF"/>
    <property type="match status" value="1"/>
</dbReference>
<gene>
    <name evidence="7" type="ORF">IAA53_06665</name>
</gene>
<dbReference type="SUPFAM" id="SSF118215">
    <property type="entry name" value="Proton glutamate symport protein"/>
    <property type="match status" value="1"/>
</dbReference>
<feature type="transmembrane region" description="Helical" evidence="6">
    <location>
        <begin position="318"/>
        <end position="335"/>
    </location>
</feature>
<evidence type="ECO:0000256" key="6">
    <source>
        <dbReference type="SAM" id="Phobius"/>
    </source>
</evidence>
<dbReference type="GO" id="GO:0005886">
    <property type="term" value="C:plasma membrane"/>
    <property type="evidence" value="ECO:0007669"/>
    <property type="project" value="TreeGrafter"/>
</dbReference>
<reference evidence="7" key="2">
    <citation type="journal article" date="2021" name="PeerJ">
        <title>Extensive microbial diversity within the chicken gut microbiome revealed by metagenomics and culture.</title>
        <authorList>
            <person name="Gilroy R."/>
            <person name="Ravi A."/>
            <person name="Getino M."/>
            <person name="Pursley I."/>
            <person name="Horton D.L."/>
            <person name="Alikhan N.F."/>
            <person name="Baker D."/>
            <person name="Gharbi K."/>
            <person name="Hall N."/>
            <person name="Watson M."/>
            <person name="Adriaenssens E.M."/>
            <person name="Foster-Nyarko E."/>
            <person name="Jarju S."/>
            <person name="Secka A."/>
            <person name="Antonio M."/>
            <person name="Oren A."/>
            <person name="Chaudhuri R.R."/>
            <person name="La Ragione R."/>
            <person name="Hildebrand F."/>
            <person name="Pallen M.J."/>
        </authorList>
    </citation>
    <scope>NUCLEOTIDE SEQUENCE</scope>
    <source>
        <strain evidence="7">ChiBcec15-4380</strain>
    </source>
</reference>
<protein>
    <submittedName>
        <fullName evidence="7">Dicarboxylate/amino acid:cation symporter</fullName>
    </submittedName>
</protein>
<evidence type="ECO:0000313" key="7">
    <source>
        <dbReference type="EMBL" id="HIR50951.1"/>
    </source>
</evidence>
<keyword evidence="5 6" id="KW-0472">Membrane</keyword>
<dbReference type="PANTHER" id="PTHR42865:SF10">
    <property type="entry name" value="SODIUM:DICARBOXYLATE SYMPORTER FAMILY PROTEIN"/>
    <property type="match status" value="1"/>
</dbReference>
<dbReference type="Proteomes" id="UP000824239">
    <property type="component" value="Unassembled WGS sequence"/>
</dbReference>
<evidence type="ECO:0000256" key="3">
    <source>
        <dbReference type="ARBA" id="ARBA00022692"/>
    </source>
</evidence>
<feature type="transmembrane region" description="Helical" evidence="6">
    <location>
        <begin position="176"/>
        <end position="196"/>
    </location>
</feature>
<keyword evidence="4 6" id="KW-1133">Transmembrane helix</keyword>
<comment type="caution">
    <text evidence="7">The sequence shown here is derived from an EMBL/GenBank/DDBJ whole genome shotgun (WGS) entry which is preliminary data.</text>
</comment>
<sequence>MKILKSLPFRLLVGVALGIVVGLLIPDITKLSASEAALPSAILQIIVTVKYILNQLISFCVPLIIIGFIAPSIVKLGSNASRMLGVALLLAYVSSLGAALFSMGAGFAIIPSLNIVSTVEGLKEVPEAIFQLDIPAIMSVMSALVFSVLIGLAATWVKAKTIANVLQEFQDIVLKIVTKVIIPILPIFIACTFCTLSYEGTITKQLPIFLIVIIIVMIGHYIWLALLYALGGAYSKTNPIEVVKHYGPAYITAVGTMSSAATLAVALRCAKKAKTLRGDMVDFGIPLFANIHLCGSVLTEVFFVMVVSKILYGALPNVGTMVLFCVLLGVFAVGAPGVPGGTVMASLGLIISVLGFDDTGTALMLTIFALQDSFGTACNVTGDGALTLMLTGYAKKHNIKEEKIDFTM</sequence>
<accession>A0A9D1DHY6</accession>
<evidence type="ECO:0000313" key="8">
    <source>
        <dbReference type="Proteomes" id="UP000824239"/>
    </source>
</evidence>
<feature type="transmembrane region" description="Helical" evidence="6">
    <location>
        <begin position="7"/>
        <end position="25"/>
    </location>
</feature>
<feature type="transmembrane region" description="Helical" evidence="6">
    <location>
        <begin position="287"/>
        <end position="312"/>
    </location>
</feature>
<organism evidence="7 8">
    <name type="scientific">Candidatus Avoscillospira avicola</name>
    <dbReference type="NCBI Taxonomy" id="2840706"/>
    <lineage>
        <taxon>Bacteria</taxon>
        <taxon>Bacillati</taxon>
        <taxon>Bacillota</taxon>
        <taxon>Clostridia</taxon>
        <taxon>Eubacteriales</taxon>
        <taxon>Oscillospiraceae</taxon>
        <taxon>Oscillospiraceae incertae sedis</taxon>
        <taxon>Candidatus Avoscillospira</taxon>
    </lineage>
</organism>
<feature type="transmembrane region" description="Helical" evidence="6">
    <location>
        <begin position="134"/>
        <end position="156"/>
    </location>
</feature>
<dbReference type="PRINTS" id="PR00173">
    <property type="entry name" value="EDTRNSPORT"/>
</dbReference>
<feature type="transmembrane region" description="Helical" evidence="6">
    <location>
        <begin position="56"/>
        <end position="74"/>
    </location>
</feature>
<dbReference type="InterPro" id="IPR001991">
    <property type="entry name" value="Na-dicarboxylate_symporter"/>
</dbReference>
<keyword evidence="3 6" id="KW-0812">Transmembrane</keyword>
<proteinExistence type="predicted"/>
<evidence type="ECO:0000256" key="4">
    <source>
        <dbReference type="ARBA" id="ARBA00022989"/>
    </source>
</evidence>
<feature type="transmembrane region" description="Helical" evidence="6">
    <location>
        <begin position="208"/>
        <end position="229"/>
    </location>
</feature>
<dbReference type="AlphaFoldDB" id="A0A9D1DHY6"/>
<name>A0A9D1DHY6_9FIRM</name>
<dbReference type="InterPro" id="IPR036458">
    <property type="entry name" value="Na:dicarbo_symporter_sf"/>
</dbReference>
<dbReference type="EMBL" id="DVHE01000054">
    <property type="protein sequence ID" value="HIR50951.1"/>
    <property type="molecule type" value="Genomic_DNA"/>
</dbReference>
<feature type="transmembrane region" description="Helical" evidence="6">
    <location>
        <begin position="86"/>
        <end position="113"/>
    </location>
</feature>
<evidence type="ECO:0000256" key="2">
    <source>
        <dbReference type="ARBA" id="ARBA00022448"/>
    </source>
</evidence>
<keyword evidence="2" id="KW-0813">Transport</keyword>
<feature type="transmembrane region" description="Helical" evidence="6">
    <location>
        <begin position="249"/>
        <end position="267"/>
    </location>
</feature>
<dbReference type="GO" id="GO:0015293">
    <property type="term" value="F:symporter activity"/>
    <property type="evidence" value="ECO:0007669"/>
    <property type="project" value="InterPro"/>
</dbReference>
<dbReference type="Gene3D" id="1.10.3860.10">
    <property type="entry name" value="Sodium:dicarboxylate symporter"/>
    <property type="match status" value="1"/>
</dbReference>
<evidence type="ECO:0000256" key="5">
    <source>
        <dbReference type="ARBA" id="ARBA00023136"/>
    </source>
</evidence>